<dbReference type="Pfam" id="PF08939">
    <property type="entry name" value="Bles03"/>
    <property type="match status" value="1"/>
</dbReference>
<evidence type="ECO:0000256" key="2">
    <source>
        <dbReference type="SAM" id="MobiDB-lite"/>
    </source>
</evidence>
<keyword evidence="4" id="KW-1185">Reference proteome</keyword>
<dbReference type="EMBL" id="KZ107841">
    <property type="protein sequence ID" value="OSS51089.1"/>
    <property type="molecule type" value="Genomic_DNA"/>
</dbReference>
<dbReference type="Gene3D" id="3.30.760.10">
    <property type="entry name" value="RNA Cap, Translation Initiation Factor Eif4e"/>
    <property type="match status" value="1"/>
</dbReference>
<gene>
    <name evidence="3" type="ORF">B5807_04430</name>
</gene>
<dbReference type="InParanoid" id="A0A1Y2M5H5"/>
<dbReference type="AlphaFoldDB" id="A0A1Y2M5H5"/>
<evidence type="ECO:0000313" key="4">
    <source>
        <dbReference type="Proteomes" id="UP000193240"/>
    </source>
</evidence>
<feature type="region of interest" description="Disordered" evidence="2">
    <location>
        <begin position="1"/>
        <end position="37"/>
    </location>
</feature>
<dbReference type="Proteomes" id="UP000193240">
    <property type="component" value="Unassembled WGS sequence"/>
</dbReference>
<proteinExistence type="inferred from homology"/>
<feature type="compositionally biased region" description="Basic and acidic residues" evidence="2">
    <location>
        <begin position="116"/>
        <end position="126"/>
    </location>
</feature>
<sequence>MPATEELVAGAGWVSDDSSFYGDDNEQEYQESLSNQDTPKAFWSAHSKDLNAIVSPAKLQARRGHVSDVDATPTKKPMPLTTSTRANRLPGPSGIDRKATEEERLARLGKGKRKRDFSPELASRREKLNPMEGQPFSWQLGESTEEFVKRVSPLTTSVAECEWIWVANPYRDPRDKVMAPRVAAFKDRGAKLLADSLQKRDEIQQKGRFGARGVVTRAWNQEARALQLNLTKLAVETGVLSGKWMLFPKVQDITRTWRTVVEATTNDRLGQMAKVAPEDGKDERLICVYTKDFRDEDDVLRVLKELEDLELLQPGRSIYYKSDAFTYLDLYSATANKYGLQASLYNSSKMLTSARTAELSASQNTASQQERKLLKTFY</sequence>
<accession>A0A1Y2M5H5</accession>
<evidence type="ECO:0008006" key="5">
    <source>
        <dbReference type="Google" id="ProtNLM"/>
    </source>
</evidence>
<evidence type="ECO:0000313" key="3">
    <source>
        <dbReference type="EMBL" id="OSS51089.1"/>
    </source>
</evidence>
<organism evidence="3 4">
    <name type="scientific">Epicoccum nigrum</name>
    <name type="common">Soil fungus</name>
    <name type="synonym">Epicoccum purpurascens</name>
    <dbReference type="NCBI Taxonomy" id="105696"/>
    <lineage>
        <taxon>Eukaryota</taxon>
        <taxon>Fungi</taxon>
        <taxon>Dikarya</taxon>
        <taxon>Ascomycota</taxon>
        <taxon>Pezizomycotina</taxon>
        <taxon>Dothideomycetes</taxon>
        <taxon>Pleosporomycetidae</taxon>
        <taxon>Pleosporales</taxon>
        <taxon>Pleosporineae</taxon>
        <taxon>Didymellaceae</taxon>
        <taxon>Epicoccum</taxon>
    </lineage>
</organism>
<feature type="region of interest" description="Disordered" evidence="2">
    <location>
        <begin position="58"/>
        <end position="101"/>
    </location>
</feature>
<name>A0A1Y2M5H5_EPING</name>
<dbReference type="InterPro" id="IPR015034">
    <property type="entry name" value="Bles03"/>
</dbReference>
<reference evidence="3 4" key="1">
    <citation type="journal article" date="2017" name="Genome Announc.">
        <title>Genome sequence of the saprophytic ascomycete Epicoccum nigrum ICMP 19927 strain isolated from New Zealand.</title>
        <authorList>
            <person name="Fokin M."/>
            <person name="Fleetwood D."/>
            <person name="Weir B.S."/>
            <person name="Villas-Boas S.G."/>
        </authorList>
    </citation>
    <scope>NUCLEOTIDE SEQUENCE [LARGE SCALE GENOMIC DNA]</scope>
    <source>
        <strain evidence="3 4">ICMP 19927</strain>
    </source>
</reference>
<dbReference type="PANTHER" id="PTHR31977">
    <property type="entry name" value="UPF0696 PROTEIN C11ORF68"/>
    <property type="match status" value="1"/>
</dbReference>
<dbReference type="InterPro" id="IPR023398">
    <property type="entry name" value="TIF_eIF4e-like"/>
</dbReference>
<evidence type="ECO:0000256" key="1">
    <source>
        <dbReference type="ARBA" id="ARBA00010568"/>
    </source>
</evidence>
<dbReference type="OMA" id="RPIYYKC"/>
<dbReference type="SUPFAM" id="SSF55418">
    <property type="entry name" value="eIF4e-like"/>
    <property type="match status" value="1"/>
</dbReference>
<protein>
    <recommendedName>
        <fullName evidence="5">DUF1917 domain-containing protein</fullName>
    </recommendedName>
</protein>
<dbReference type="PANTHER" id="PTHR31977:SF1">
    <property type="entry name" value="UPF0696 PROTEIN C11ORF68"/>
    <property type="match status" value="1"/>
</dbReference>
<feature type="region of interest" description="Disordered" evidence="2">
    <location>
        <begin position="107"/>
        <end position="126"/>
    </location>
</feature>
<comment type="similarity">
    <text evidence="1">Belongs to the UPF0696 family.</text>
</comment>